<proteinExistence type="predicted"/>
<dbReference type="InterPro" id="IPR035418">
    <property type="entry name" value="AraC-bd_2"/>
</dbReference>
<protein>
    <recommendedName>
        <fullName evidence="4">HTH araC/xylS-type domain-containing protein</fullName>
    </recommendedName>
</protein>
<keyword evidence="3" id="KW-0804">Transcription</keyword>
<dbReference type="InterPro" id="IPR050204">
    <property type="entry name" value="AraC_XylS_family_regulators"/>
</dbReference>
<name>A0ABP8YMQ7_9MICO</name>
<dbReference type="SMART" id="SM00342">
    <property type="entry name" value="HTH_ARAC"/>
    <property type="match status" value="1"/>
</dbReference>
<dbReference type="Gene3D" id="1.10.10.60">
    <property type="entry name" value="Homeodomain-like"/>
    <property type="match status" value="1"/>
</dbReference>
<dbReference type="SUPFAM" id="SSF46689">
    <property type="entry name" value="Homeodomain-like"/>
    <property type="match status" value="1"/>
</dbReference>
<sequence>MPEALLRQRDTASDPDRATAALRAVLGNGTVAVESGALDYDQVSAVDDGVSVTRIRSAGTAVRLSTGASPELVVVAVREGRAELRHDAERVLLEAGDLGLIPNGRSLELRWDRVVLDLFSIGSSSIQRLLGVDGRPVHLAAPRLTPRSKDLAVLWDRVARVLAGTVLEAPDLYQRDLVRDQMIDTLAATTIEAFELSEAEEADVDHDDEALRRAESLMRRRLGEPLSIPDVAHASGVSLRGLQLLYQRRLGTTPLLHLRSIRLAAARAALAQGQSGETVSAVARRFGYTNVGRFGAHYRAAYDEAPSATLQRARS</sequence>
<evidence type="ECO:0000256" key="3">
    <source>
        <dbReference type="ARBA" id="ARBA00023163"/>
    </source>
</evidence>
<organism evidence="5 6">
    <name type="scientific">Amnibacterium soli</name>
    <dbReference type="NCBI Taxonomy" id="1282736"/>
    <lineage>
        <taxon>Bacteria</taxon>
        <taxon>Bacillati</taxon>
        <taxon>Actinomycetota</taxon>
        <taxon>Actinomycetes</taxon>
        <taxon>Micrococcales</taxon>
        <taxon>Microbacteriaceae</taxon>
        <taxon>Amnibacterium</taxon>
    </lineage>
</organism>
<reference evidence="6" key="1">
    <citation type="journal article" date="2019" name="Int. J. Syst. Evol. Microbiol.">
        <title>The Global Catalogue of Microorganisms (GCM) 10K type strain sequencing project: providing services to taxonomists for standard genome sequencing and annotation.</title>
        <authorList>
            <consortium name="The Broad Institute Genomics Platform"/>
            <consortium name="The Broad Institute Genome Sequencing Center for Infectious Disease"/>
            <person name="Wu L."/>
            <person name="Ma J."/>
        </authorList>
    </citation>
    <scope>NUCLEOTIDE SEQUENCE [LARGE SCALE GENOMIC DNA]</scope>
    <source>
        <strain evidence="6">JCM 19015</strain>
    </source>
</reference>
<keyword evidence="2" id="KW-0238">DNA-binding</keyword>
<dbReference type="Pfam" id="PF14525">
    <property type="entry name" value="AraC_binding_2"/>
    <property type="match status" value="1"/>
</dbReference>
<evidence type="ECO:0000256" key="2">
    <source>
        <dbReference type="ARBA" id="ARBA00023125"/>
    </source>
</evidence>
<accession>A0ABP8YMQ7</accession>
<dbReference type="RefSeq" id="WP_345478891.1">
    <property type="nucleotide sequence ID" value="NZ_BAABLP010000001.1"/>
</dbReference>
<dbReference type="Proteomes" id="UP001500121">
    <property type="component" value="Unassembled WGS sequence"/>
</dbReference>
<dbReference type="Pfam" id="PF12833">
    <property type="entry name" value="HTH_18"/>
    <property type="match status" value="1"/>
</dbReference>
<evidence type="ECO:0000256" key="1">
    <source>
        <dbReference type="ARBA" id="ARBA00023015"/>
    </source>
</evidence>
<evidence type="ECO:0000259" key="4">
    <source>
        <dbReference type="PROSITE" id="PS01124"/>
    </source>
</evidence>
<gene>
    <name evidence="5" type="ORF">GCM10025783_00590</name>
</gene>
<dbReference type="EMBL" id="BAABLP010000001">
    <property type="protein sequence ID" value="GAA4734782.1"/>
    <property type="molecule type" value="Genomic_DNA"/>
</dbReference>
<comment type="caution">
    <text evidence="5">The sequence shown here is derived from an EMBL/GenBank/DDBJ whole genome shotgun (WGS) entry which is preliminary data.</text>
</comment>
<evidence type="ECO:0000313" key="6">
    <source>
        <dbReference type="Proteomes" id="UP001500121"/>
    </source>
</evidence>
<dbReference type="PANTHER" id="PTHR46796">
    <property type="entry name" value="HTH-TYPE TRANSCRIPTIONAL ACTIVATOR RHAS-RELATED"/>
    <property type="match status" value="1"/>
</dbReference>
<dbReference type="InterPro" id="IPR009057">
    <property type="entry name" value="Homeodomain-like_sf"/>
</dbReference>
<dbReference type="PROSITE" id="PS00041">
    <property type="entry name" value="HTH_ARAC_FAMILY_1"/>
    <property type="match status" value="1"/>
</dbReference>
<dbReference type="PROSITE" id="PS01124">
    <property type="entry name" value="HTH_ARAC_FAMILY_2"/>
    <property type="match status" value="1"/>
</dbReference>
<feature type="domain" description="HTH araC/xylS-type" evidence="4">
    <location>
        <begin position="212"/>
        <end position="312"/>
    </location>
</feature>
<keyword evidence="6" id="KW-1185">Reference proteome</keyword>
<dbReference type="InterPro" id="IPR018062">
    <property type="entry name" value="HTH_AraC-typ_CS"/>
</dbReference>
<keyword evidence="1" id="KW-0805">Transcription regulation</keyword>
<dbReference type="InterPro" id="IPR018060">
    <property type="entry name" value="HTH_AraC"/>
</dbReference>
<evidence type="ECO:0000313" key="5">
    <source>
        <dbReference type="EMBL" id="GAA4734782.1"/>
    </source>
</evidence>